<dbReference type="PROSITE" id="PS50994">
    <property type="entry name" value="INTEGRASE"/>
    <property type="match status" value="1"/>
</dbReference>
<reference evidence="2 3" key="1">
    <citation type="submission" date="2019-02" db="EMBL/GenBank/DDBJ databases">
        <title>Complete Genome Sequence and Methylome Analysis of free living Spirochaetas.</title>
        <authorList>
            <person name="Fomenkov A."/>
            <person name="Dubinina G."/>
            <person name="Leshcheva N."/>
            <person name="Mikheeva N."/>
            <person name="Grabovich M."/>
            <person name="Vincze T."/>
            <person name="Roberts R.J."/>
        </authorList>
    </citation>
    <scope>NUCLEOTIDE SEQUENCE [LARGE SCALE GENOMIC DNA]</scope>
    <source>
        <strain evidence="2 3">K2</strain>
    </source>
</reference>
<dbReference type="AlphaFoldDB" id="A0A5C1QIE6"/>
<dbReference type="RefSeq" id="WP_149485319.1">
    <property type="nucleotide sequence ID" value="NZ_CP036150.1"/>
</dbReference>
<dbReference type="NCBIfam" id="NF033516">
    <property type="entry name" value="transpos_IS3"/>
    <property type="match status" value="1"/>
</dbReference>
<evidence type="ECO:0000313" key="2">
    <source>
        <dbReference type="EMBL" id="QEN07237.1"/>
    </source>
</evidence>
<sequence>MRPGVKKDAVKHVTKCFGLSIRRACRLVQIPRSTYLYDSRPNDDGEIIKEIYKILKRNSKYGCGMIHLKLRQNNMSINHKRTERIYNELGLQLKRRKRRKKISSENREPAVIPKTPGKLWANDFVSDSIASQRKLKILTVIDPTTNRSPIIHAGFSINGRHVSEILDRAGEKYGYPETLQCDNGPEFRSKELDKWCYEKGIRISFSRPGKPTDNCYIESFNGTFRNECLNSHYFESINDARDIIENWWTEYNTERPQKRLKGMTPIEFESKLNELKTKPAAGRI</sequence>
<dbReference type="InterPro" id="IPR048020">
    <property type="entry name" value="Transpos_IS3"/>
</dbReference>
<dbReference type="PANTHER" id="PTHR47515">
    <property type="entry name" value="LOW CALCIUM RESPONSE LOCUS PROTEIN T"/>
    <property type="match status" value="1"/>
</dbReference>
<protein>
    <submittedName>
        <fullName evidence="2">IS3 family transposase</fullName>
    </submittedName>
</protein>
<dbReference type="KEGG" id="ock:EXM22_04265"/>
<keyword evidence="3" id="KW-1185">Reference proteome</keyword>
<organism evidence="2 3">
    <name type="scientific">Oceanispirochaeta crateris</name>
    <dbReference type="NCBI Taxonomy" id="2518645"/>
    <lineage>
        <taxon>Bacteria</taxon>
        <taxon>Pseudomonadati</taxon>
        <taxon>Spirochaetota</taxon>
        <taxon>Spirochaetia</taxon>
        <taxon>Spirochaetales</taxon>
        <taxon>Spirochaetaceae</taxon>
        <taxon>Oceanispirochaeta</taxon>
    </lineage>
</organism>
<dbReference type="GO" id="GO:0015074">
    <property type="term" value="P:DNA integration"/>
    <property type="evidence" value="ECO:0007669"/>
    <property type="project" value="InterPro"/>
</dbReference>
<dbReference type="OrthoDB" id="345083at2"/>
<dbReference type="GO" id="GO:0003676">
    <property type="term" value="F:nucleic acid binding"/>
    <property type="evidence" value="ECO:0007669"/>
    <property type="project" value="InterPro"/>
</dbReference>
<proteinExistence type="predicted"/>
<dbReference type="Gene3D" id="3.30.420.10">
    <property type="entry name" value="Ribonuclease H-like superfamily/Ribonuclease H"/>
    <property type="match status" value="1"/>
</dbReference>
<gene>
    <name evidence="2" type="ORF">EXM22_04265</name>
</gene>
<dbReference type="Pfam" id="PF13276">
    <property type="entry name" value="HTH_21"/>
    <property type="match status" value="1"/>
</dbReference>
<feature type="domain" description="Integrase catalytic" evidence="1">
    <location>
        <begin position="112"/>
        <end position="273"/>
    </location>
</feature>
<dbReference type="Pfam" id="PF13683">
    <property type="entry name" value="rve_3"/>
    <property type="match status" value="1"/>
</dbReference>
<evidence type="ECO:0000313" key="3">
    <source>
        <dbReference type="Proteomes" id="UP000324209"/>
    </source>
</evidence>
<dbReference type="InterPro" id="IPR025948">
    <property type="entry name" value="HTH-like_dom"/>
</dbReference>
<name>A0A5C1QIE6_9SPIO</name>
<dbReference type="InterPro" id="IPR036397">
    <property type="entry name" value="RNaseH_sf"/>
</dbReference>
<dbReference type="SUPFAM" id="SSF53098">
    <property type="entry name" value="Ribonuclease H-like"/>
    <property type="match status" value="1"/>
</dbReference>
<accession>A0A5C1QIE6</accession>
<dbReference type="InterPro" id="IPR001584">
    <property type="entry name" value="Integrase_cat-core"/>
</dbReference>
<dbReference type="PANTHER" id="PTHR47515:SF1">
    <property type="entry name" value="BLR2054 PROTEIN"/>
    <property type="match status" value="1"/>
</dbReference>
<dbReference type="EMBL" id="CP036150">
    <property type="protein sequence ID" value="QEN07237.1"/>
    <property type="molecule type" value="Genomic_DNA"/>
</dbReference>
<evidence type="ECO:0000259" key="1">
    <source>
        <dbReference type="PROSITE" id="PS50994"/>
    </source>
</evidence>
<dbReference type="InterPro" id="IPR012337">
    <property type="entry name" value="RNaseH-like_sf"/>
</dbReference>
<dbReference type="Proteomes" id="UP000324209">
    <property type="component" value="Chromosome"/>
</dbReference>